<evidence type="ECO:0000256" key="1">
    <source>
        <dbReference type="ARBA" id="ARBA00004651"/>
    </source>
</evidence>
<reference evidence="9" key="1">
    <citation type="journal article" date="2014" name="Int. J. Syst. Evol. Microbiol.">
        <title>Complete genome sequence of Corynebacterium casei LMG S-19264T (=DSM 44701T), isolated from a smear-ripened cheese.</title>
        <authorList>
            <consortium name="US DOE Joint Genome Institute (JGI-PGF)"/>
            <person name="Walter F."/>
            <person name="Albersmeier A."/>
            <person name="Kalinowski J."/>
            <person name="Ruckert C."/>
        </authorList>
    </citation>
    <scope>NUCLEOTIDE SEQUENCE</scope>
    <source>
        <strain evidence="9">CGMCC 1.15519</strain>
    </source>
</reference>
<feature type="transmembrane region" description="Helical" evidence="6">
    <location>
        <begin position="123"/>
        <end position="145"/>
    </location>
</feature>
<comment type="subcellular location">
    <subcellularLocation>
        <location evidence="1">Cell membrane</location>
        <topology evidence="1">Multi-pass membrane protein</topology>
    </subcellularLocation>
</comment>
<evidence type="ECO:0000313" key="10">
    <source>
        <dbReference type="Proteomes" id="UP000635071"/>
    </source>
</evidence>
<dbReference type="RefSeq" id="WP_188762510.1">
    <property type="nucleotide sequence ID" value="NZ_BMJM01000005.1"/>
</dbReference>
<evidence type="ECO:0000256" key="4">
    <source>
        <dbReference type="ARBA" id="ARBA00022989"/>
    </source>
</evidence>
<evidence type="ECO:0000313" key="9">
    <source>
        <dbReference type="EMBL" id="GGE11158.1"/>
    </source>
</evidence>
<dbReference type="EMBL" id="BMJM01000005">
    <property type="protein sequence ID" value="GGE11158.1"/>
    <property type="molecule type" value="Genomic_DNA"/>
</dbReference>
<dbReference type="InterPro" id="IPR045824">
    <property type="entry name" value="T2SS_TadB-like_N"/>
</dbReference>
<gene>
    <name evidence="9" type="ORF">GCM10011529_16900</name>
</gene>
<feature type="transmembrane region" description="Helical" evidence="6">
    <location>
        <begin position="279"/>
        <end position="298"/>
    </location>
</feature>
<keyword evidence="3 6" id="KW-0812">Transmembrane</keyword>
<keyword evidence="4 6" id="KW-1133">Transmembrane helix</keyword>
<keyword evidence="10" id="KW-1185">Reference proteome</keyword>
<protein>
    <submittedName>
        <fullName evidence="9">Pilus assembly protein TadB</fullName>
    </submittedName>
</protein>
<feature type="domain" description="Type II secretion system protein TadB-like N-terminal" evidence="8">
    <location>
        <begin position="8"/>
        <end position="152"/>
    </location>
</feature>
<feature type="domain" description="Type II secretion system protein GspF" evidence="7">
    <location>
        <begin position="164"/>
        <end position="285"/>
    </location>
</feature>
<feature type="transmembrane region" description="Helical" evidence="6">
    <location>
        <begin position="6"/>
        <end position="30"/>
    </location>
</feature>
<organism evidence="9 10">
    <name type="scientific">Sandarakinorhabdus glacialis</name>
    <dbReference type="NCBI Taxonomy" id="1614636"/>
    <lineage>
        <taxon>Bacteria</taxon>
        <taxon>Pseudomonadati</taxon>
        <taxon>Pseudomonadota</taxon>
        <taxon>Alphaproteobacteria</taxon>
        <taxon>Sphingomonadales</taxon>
        <taxon>Sphingosinicellaceae</taxon>
        <taxon>Sandarakinorhabdus</taxon>
    </lineage>
</organism>
<dbReference type="InterPro" id="IPR018076">
    <property type="entry name" value="T2SS_GspF_dom"/>
</dbReference>
<dbReference type="Gene3D" id="1.20.81.30">
    <property type="entry name" value="Type II secretion system (T2SS), domain F"/>
    <property type="match status" value="1"/>
</dbReference>
<feature type="transmembrane region" description="Helical" evidence="6">
    <location>
        <begin position="304"/>
        <end position="323"/>
    </location>
</feature>
<evidence type="ECO:0000256" key="6">
    <source>
        <dbReference type="SAM" id="Phobius"/>
    </source>
</evidence>
<evidence type="ECO:0000256" key="3">
    <source>
        <dbReference type="ARBA" id="ARBA00022692"/>
    </source>
</evidence>
<evidence type="ECO:0000256" key="2">
    <source>
        <dbReference type="ARBA" id="ARBA00022475"/>
    </source>
</evidence>
<dbReference type="Proteomes" id="UP000635071">
    <property type="component" value="Unassembled WGS sequence"/>
</dbReference>
<evidence type="ECO:0000259" key="7">
    <source>
        <dbReference type="Pfam" id="PF00482"/>
    </source>
</evidence>
<dbReference type="PANTHER" id="PTHR35007:SF1">
    <property type="entry name" value="PILUS ASSEMBLY PROTEIN"/>
    <property type="match status" value="1"/>
</dbReference>
<dbReference type="Pfam" id="PF00482">
    <property type="entry name" value="T2SSF"/>
    <property type="match status" value="1"/>
</dbReference>
<evidence type="ECO:0000259" key="8">
    <source>
        <dbReference type="Pfam" id="PF19360"/>
    </source>
</evidence>
<keyword evidence="2" id="KW-1003">Cell membrane</keyword>
<name>A0A916ZSY0_9SPHN</name>
<comment type="caution">
    <text evidence="9">The sequence shown here is derived from an EMBL/GenBank/DDBJ whole genome shotgun (WGS) entry which is preliminary data.</text>
</comment>
<proteinExistence type="predicted"/>
<dbReference type="InterPro" id="IPR042094">
    <property type="entry name" value="T2SS_GspF_sf"/>
</dbReference>
<sequence>MSAYFDPQLIFLCIVFLATVLMIEGAFIYWRDVRGPQARVSKRMQLIASGATNAEIMASLRRETSNASKSVLPAAIAFLETRLTQAGMRIKAGRVLTLMMTVTIVVGVMFPIMGGITGQIRSFTGYMLIVAFAGIIGIVFPMMFINARATKRIKLFEAQFPIALDVFVRGLRAGYPVSSALELLVNEAHDPIASEFGLVVAEMNYGYNLRDALANLAQRVQTQDIQMFVVSVAIQSETGGSLAEILEGLSKVIRDRAGMVLKVRALASEGKMTGTMLSVLPLLAFVGNFVLTPSFYLSVVDDPWFLPLVVGTMTLYGTGILIMRKIIAIKV</sequence>
<evidence type="ECO:0000256" key="5">
    <source>
        <dbReference type="ARBA" id="ARBA00023136"/>
    </source>
</evidence>
<feature type="transmembrane region" description="Helical" evidence="6">
    <location>
        <begin position="95"/>
        <end position="117"/>
    </location>
</feature>
<dbReference type="GO" id="GO:0005886">
    <property type="term" value="C:plasma membrane"/>
    <property type="evidence" value="ECO:0007669"/>
    <property type="project" value="UniProtKB-SubCell"/>
</dbReference>
<keyword evidence="5 6" id="KW-0472">Membrane</keyword>
<reference evidence="9" key="2">
    <citation type="submission" date="2020-09" db="EMBL/GenBank/DDBJ databases">
        <authorList>
            <person name="Sun Q."/>
            <person name="Zhou Y."/>
        </authorList>
    </citation>
    <scope>NUCLEOTIDE SEQUENCE</scope>
    <source>
        <strain evidence="9">CGMCC 1.15519</strain>
    </source>
</reference>
<accession>A0A916ZSY0</accession>
<dbReference type="PANTHER" id="PTHR35007">
    <property type="entry name" value="INTEGRAL MEMBRANE PROTEIN-RELATED"/>
    <property type="match status" value="1"/>
</dbReference>
<dbReference type="AlphaFoldDB" id="A0A916ZSY0"/>
<dbReference type="Pfam" id="PF19360">
    <property type="entry name" value="TadB_TadC_N"/>
    <property type="match status" value="1"/>
</dbReference>